<sequence>MEKKTAVYICKGCGIGEALDTEQLSKVATDEG</sequence>
<protein>
    <submittedName>
        <fullName evidence="1">Uncharacterized protein</fullName>
    </submittedName>
</protein>
<accession>X1UN57</accession>
<proteinExistence type="predicted"/>
<organism evidence="1">
    <name type="scientific">marine sediment metagenome</name>
    <dbReference type="NCBI Taxonomy" id="412755"/>
    <lineage>
        <taxon>unclassified sequences</taxon>
        <taxon>metagenomes</taxon>
        <taxon>ecological metagenomes</taxon>
    </lineage>
</organism>
<dbReference type="AlphaFoldDB" id="X1UN57"/>
<dbReference type="EMBL" id="BARW01019995">
    <property type="protein sequence ID" value="GAJ01331.1"/>
    <property type="molecule type" value="Genomic_DNA"/>
</dbReference>
<evidence type="ECO:0000313" key="1">
    <source>
        <dbReference type="EMBL" id="GAJ01331.1"/>
    </source>
</evidence>
<feature type="non-terminal residue" evidence="1">
    <location>
        <position position="32"/>
    </location>
</feature>
<name>X1UN57_9ZZZZ</name>
<gene>
    <name evidence="1" type="ORF">S12H4_33861</name>
</gene>
<reference evidence="1" key="1">
    <citation type="journal article" date="2014" name="Front. Microbiol.">
        <title>High frequency of phylogenetically diverse reductive dehalogenase-homologous genes in deep subseafloor sedimentary metagenomes.</title>
        <authorList>
            <person name="Kawai M."/>
            <person name="Futagami T."/>
            <person name="Toyoda A."/>
            <person name="Takaki Y."/>
            <person name="Nishi S."/>
            <person name="Hori S."/>
            <person name="Arai W."/>
            <person name="Tsubouchi T."/>
            <person name="Morono Y."/>
            <person name="Uchiyama I."/>
            <person name="Ito T."/>
            <person name="Fujiyama A."/>
            <person name="Inagaki F."/>
            <person name="Takami H."/>
        </authorList>
    </citation>
    <scope>NUCLEOTIDE SEQUENCE</scope>
    <source>
        <strain evidence="1">Expedition CK06-06</strain>
    </source>
</reference>
<comment type="caution">
    <text evidence="1">The sequence shown here is derived from an EMBL/GenBank/DDBJ whole genome shotgun (WGS) entry which is preliminary data.</text>
</comment>